<dbReference type="InterPro" id="IPR029058">
    <property type="entry name" value="AB_hydrolase_fold"/>
</dbReference>
<name>A0AA35ZBT7_LACSI</name>
<organism evidence="1 2">
    <name type="scientific">Lactuca saligna</name>
    <name type="common">Willowleaf lettuce</name>
    <dbReference type="NCBI Taxonomy" id="75948"/>
    <lineage>
        <taxon>Eukaryota</taxon>
        <taxon>Viridiplantae</taxon>
        <taxon>Streptophyta</taxon>
        <taxon>Embryophyta</taxon>
        <taxon>Tracheophyta</taxon>
        <taxon>Spermatophyta</taxon>
        <taxon>Magnoliopsida</taxon>
        <taxon>eudicotyledons</taxon>
        <taxon>Gunneridae</taxon>
        <taxon>Pentapetalae</taxon>
        <taxon>asterids</taxon>
        <taxon>campanulids</taxon>
        <taxon>Asterales</taxon>
        <taxon>Asteraceae</taxon>
        <taxon>Cichorioideae</taxon>
        <taxon>Cichorieae</taxon>
        <taxon>Lactucinae</taxon>
        <taxon>Lactuca</taxon>
    </lineage>
</organism>
<protein>
    <submittedName>
        <fullName evidence="1">Uncharacterized protein</fullName>
    </submittedName>
</protein>
<proteinExistence type="predicted"/>
<dbReference type="AlphaFoldDB" id="A0AA35ZBT7"/>
<evidence type="ECO:0000313" key="1">
    <source>
        <dbReference type="EMBL" id="CAI9289701.1"/>
    </source>
</evidence>
<accession>A0AA35ZBT7</accession>
<keyword evidence="2" id="KW-1185">Reference proteome</keyword>
<evidence type="ECO:0000313" key="2">
    <source>
        <dbReference type="Proteomes" id="UP001177003"/>
    </source>
</evidence>
<sequence length="127" mass="14338">MLFSVAPSSIEASFNIEAILESQEVDVCFCNIATVPSLIGSLELFQIEQTSYALIYPEPGEIEVVFASLGTKKVFEKFLTHRDPDPLYFTKDKPFGALYDTPVILSSWLSEEDVDYYTKKFEQTGFT</sequence>
<reference evidence="1" key="1">
    <citation type="submission" date="2023-04" db="EMBL/GenBank/DDBJ databases">
        <authorList>
            <person name="Vijverberg K."/>
            <person name="Xiong W."/>
            <person name="Schranz E."/>
        </authorList>
    </citation>
    <scope>NUCLEOTIDE SEQUENCE</scope>
</reference>
<dbReference type="Proteomes" id="UP001177003">
    <property type="component" value="Chromosome 6"/>
</dbReference>
<dbReference type="Gene3D" id="3.40.50.1820">
    <property type="entry name" value="alpha/beta hydrolase"/>
    <property type="match status" value="1"/>
</dbReference>
<dbReference type="EMBL" id="OX465082">
    <property type="protein sequence ID" value="CAI9289701.1"/>
    <property type="molecule type" value="Genomic_DNA"/>
</dbReference>
<gene>
    <name evidence="1" type="ORF">LSALG_LOCUS28927</name>
</gene>